<proteinExistence type="predicted"/>
<evidence type="ECO:0000256" key="1">
    <source>
        <dbReference type="SAM" id="MobiDB-lite"/>
    </source>
</evidence>
<dbReference type="AlphaFoldDB" id="A0AAE1L3F1"/>
<organism evidence="2 3">
    <name type="scientific">Petrolisthes cinctipes</name>
    <name type="common">Flat porcelain crab</name>
    <dbReference type="NCBI Taxonomy" id="88211"/>
    <lineage>
        <taxon>Eukaryota</taxon>
        <taxon>Metazoa</taxon>
        <taxon>Ecdysozoa</taxon>
        <taxon>Arthropoda</taxon>
        <taxon>Crustacea</taxon>
        <taxon>Multicrustacea</taxon>
        <taxon>Malacostraca</taxon>
        <taxon>Eumalacostraca</taxon>
        <taxon>Eucarida</taxon>
        <taxon>Decapoda</taxon>
        <taxon>Pleocyemata</taxon>
        <taxon>Anomura</taxon>
        <taxon>Galatheoidea</taxon>
        <taxon>Porcellanidae</taxon>
        <taxon>Petrolisthes</taxon>
    </lineage>
</organism>
<evidence type="ECO:0000313" key="3">
    <source>
        <dbReference type="Proteomes" id="UP001286313"/>
    </source>
</evidence>
<name>A0AAE1L3F1_PETCI</name>
<keyword evidence="3" id="KW-1185">Reference proteome</keyword>
<protein>
    <submittedName>
        <fullName evidence="2">Uncharacterized protein</fullName>
    </submittedName>
</protein>
<comment type="caution">
    <text evidence="2">The sequence shown here is derived from an EMBL/GenBank/DDBJ whole genome shotgun (WGS) entry which is preliminary data.</text>
</comment>
<dbReference type="EMBL" id="JAWQEG010000352">
    <property type="protein sequence ID" value="KAK3891340.1"/>
    <property type="molecule type" value="Genomic_DNA"/>
</dbReference>
<accession>A0AAE1L3F1</accession>
<sequence>MEGIPHLPWKASHTCHGRHPTPAMEGIPHLPWKASHTCHGRYLTHAMEGIPHLPWKASHTCHESQQVRAGRRHRVFCPADRTDSAPQPAAGSSQDSGFTELLSY</sequence>
<dbReference type="Proteomes" id="UP001286313">
    <property type="component" value="Unassembled WGS sequence"/>
</dbReference>
<feature type="region of interest" description="Disordered" evidence="1">
    <location>
        <begin position="1"/>
        <end position="20"/>
    </location>
</feature>
<reference evidence="2" key="1">
    <citation type="submission" date="2023-10" db="EMBL/GenBank/DDBJ databases">
        <title>Genome assemblies of two species of porcelain crab, Petrolisthes cinctipes and Petrolisthes manimaculis (Anomura: Porcellanidae).</title>
        <authorList>
            <person name="Angst P."/>
        </authorList>
    </citation>
    <scope>NUCLEOTIDE SEQUENCE</scope>
    <source>
        <strain evidence="2">PB745_01</strain>
        <tissue evidence="2">Gill</tissue>
    </source>
</reference>
<gene>
    <name evidence="2" type="ORF">Pcinc_004783</name>
</gene>
<evidence type="ECO:0000313" key="2">
    <source>
        <dbReference type="EMBL" id="KAK3891340.1"/>
    </source>
</evidence>
<feature type="region of interest" description="Disordered" evidence="1">
    <location>
        <begin position="79"/>
        <end position="104"/>
    </location>
</feature>